<sequence length="175" mass="20387">MLLPARCERVETNLNRTVSGDTFLTLSSLDKPRDVKRPKTIRAPDGPQRQKRTKTLTRRLLVMTRIESVEAVKAIATEVLNQLTKANLQHCFQQWKSRMKRCRERQSEYIEGEKVATLSMPEVPYFLNRRLKNTGLCKFLDDDYVLQTKRLQKYKSKRCSSYNPGTGSYTEVILE</sequence>
<proteinExistence type="predicted"/>
<comment type="caution">
    <text evidence="1">The sequence shown here is derived from an EMBL/GenBank/DDBJ whole genome shotgun (WGS) entry which is preliminary data.</text>
</comment>
<protein>
    <submittedName>
        <fullName evidence="1">Uncharacterized protein</fullName>
    </submittedName>
</protein>
<dbReference type="Proteomes" id="UP001162162">
    <property type="component" value="Unassembled WGS sequence"/>
</dbReference>
<gene>
    <name evidence="1" type="ORF">NQ318_001408</name>
</gene>
<dbReference type="AlphaFoldDB" id="A0AAV8YUX4"/>
<organism evidence="1 2">
    <name type="scientific">Aromia moschata</name>
    <dbReference type="NCBI Taxonomy" id="1265417"/>
    <lineage>
        <taxon>Eukaryota</taxon>
        <taxon>Metazoa</taxon>
        <taxon>Ecdysozoa</taxon>
        <taxon>Arthropoda</taxon>
        <taxon>Hexapoda</taxon>
        <taxon>Insecta</taxon>
        <taxon>Pterygota</taxon>
        <taxon>Neoptera</taxon>
        <taxon>Endopterygota</taxon>
        <taxon>Coleoptera</taxon>
        <taxon>Polyphaga</taxon>
        <taxon>Cucujiformia</taxon>
        <taxon>Chrysomeloidea</taxon>
        <taxon>Cerambycidae</taxon>
        <taxon>Cerambycinae</taxon>
        <taxon>Callichromatini</taxon>
        <taxon>Aromia</taxon>
    </lineage>
</organism>
<evidence type="ECO:0000313" key="2">
    <source>
        <dbReference type="Proteomes" id="UP001162162"/>
    </source>
</evidence>
<keyword evidence="2" id="KW-1185">Reference proteome</keyword>
<dbReference type="EMBL" id="JAPWTK010000037">
    <property type="protein sequence ID" value="KAJ8955578.1"/>
    <property type="molecule type" value="Genomic_DNA"/>
</dbReference>
<accession>A0AAV8YUX4</accession>
<name>A0AAV8YUX4_9CUCU</name>
<evidence type="ECO:0000313" key="1">
    <source>
        <dbReference type="EMBL" id="KAJ8955578.1"/>
    </source>
</evidence>
<reference evidence="1" key="1">
    <citation type="journal article" date="2023" name="Insect Mol. Biol.">
        <title>Genome sequencing provides insights into the evolution of gene families encoding plant cell wall-degrading enzymes in longhorned beetles.</title>
        <authorList>
            <person name="Shin N.R."/>
            <person name="Okamura Y."/>
            <person name="Kirsch R."/>
            <person name="Pauchet Y."/>
        </authorList>
    </citation>
    <scope>NUCLEOTIDE SEQUENCE</scope>
    <source>
        <strain evidence="1">AMC_N1</strain>
    </source>
</reference>